<reference evidence="2" key="3">
    <citation type="submission" date="2022-06" db="UniProtKB">
        <authorList>
            <consortium name="EnsemblPlants"/>
        </authorList>
    </citation>
    <scope>IDENTIFICATION</scope>
</reference>
<feature type="compositionally biased region" description="Basic and acidic residues" evidence="1">
    <location>
        <begin position="160"/>
        <end position="169"/>
    </location>
</feature>
<evidence type="ECO:0000313" key="2">
    <source>
        <dbReference type="EnsemblPlants" id="TuG1812G0200003436.01.T01.cds306141"/>
    </source>
</evidence>
<sequence length="199" mass="21622">MMALKVIRGDQTLWPERHEHGVDTRYVGLAGLGAPTRLVRLGEQGLAARRAGGAREEPPVNASDVEAMVALGQDLDVLPGLEVREADGAHRAGGVELQPGRVDHDRHGAHGLPPQPALGQPRDPAGLRVRRRRPAGTPQRAPHDRVEPQRADERAEEDGEDHHHVRVEVAPRGAAVGHRLAWSGGLPPRERRSVKQRPS</sequence>
<feature type="region of interest" description="Disordered" evidence="1">
    <location>
        <begin position="91"/>
        <end position="199"/>
    </location>
</feature>
<accession>A0A8R7TIW0</accession>
<dbReference type="AlphaFoldDB" id="A0A8R7TIW0"/>
<proteinExistence type="predicted"/>
<evidence type="ECO:0000313" key="3">
    <source>
        <dbReference type="Proteomes" id="UP000015106"/>
    </source>
</evidence>
<reference evidence="3" key="1">
    <citation type="journal article" date="2013" name="Nature">
        <title>Draft genome of the wheat A-genome progenitor Triticum urartu.</title>
        <authorList>
            <person name="Ling H.Q."/>
            <person name="Zhao S."/>
            <person name="Liu D."/>
            <person name="Wang J."/>
            <person name="Sun H."/>
            <person name="Zhang C."/>
            <person name="Fan H."/>
            <person name="Li D."/>
            <person name="Dong L."/>
            <person name="Tao Y."/>
            <person name="Gao C."/>
            <person name="Wu H."/>
            <person name="Li Y."/>
            <person name="Cui Y."/>
            <person name="Guo X."/>
            <person name="Zheng S."/>
            <person name="Wang B."/>
            <person name="Yu K."/>
            <person name="Liang Q."/>
            <person name="Yang W."/>
            <person name="Lou X."/>
            <person name="Chen J."/>
            <person name="Feng M."/>
            <person name="Jian J."/>
            <person name="Zhang X."/>
            <person name="Luo G."/>
            <person name="Jiang Y."/>
            <person name="Liu J."/>
            <person name="Wang Z."/>
            <person name="Sha Y."/>
            <person name="Zhang B."/>
            <person name="Wu H."/>
            <person name="Tang D."/>
            <person name="Shen Q."/>
            <person name="Xue P."/>
            <person name="Zou S."/>
            <person name="Wang X."/>
            <person name="Liu X."/>
            <person name="Wang F."/>
            <person name="Yang Y."/>
            <person name="An X."/>
            <person name="Dong Z."/>
            <person name="Zhang K."/>
            <person name="Zhang X."/>
            <person name="Luo M.C."/>
            <person name="Dvorak J."/>
            <person name="Tong Y."/>
            <person name="Wang J."/>
            <person name="Yang H."/>
            <person name="Li Z."/>
            <person name="Wang D."/>
            <person name="Zhang A."/>
            <person name="Wang J."/>
        </authorList>
    </citation>
    <scope>NUCLEOTIDE SEQUENCE</scope>
    <source>
        <strain evidence="3">cv. G1812</strain>
    </source>
</reference>
<feature type="compositionally biased region" description="Basic and acidic residues" evidence="1">
    <location>
        <begin position="141"/>
        <end position="153"/>
    </location>
</feature>
<keyword evidence="3" id="KW-1185">Reference proteome</keyword>
<evidence type="ECO:0000256" key="1">
    <source>
        <dbReference type="SAM" id="MobiDB-lite"/>
    </source>
</evidence>
<dbReference type="EnsemblPlants" id="TuG1812G0200003436.01.T01">
    <property type="protein sequence ID" value="TuG1812G0200003436.01.T01.cds306141"/>
    <property type="gene ID" value="TuG1812G0200003436.01"/>
</dbReference>
<reference evidence="2" key="2">
    <citation type="submission" date="2018-03" db="EMBL/GenBank/DDBJ databases">
        <title>The Triticum urartu genome reveals the dynamic nature of wheat genome evolution.</title>
        <authorList>
            <person name="Ling H."/>
            <person name="Ma B."/>
            <person name="Shi X."/>
            <person name="Liu H."/>
            <person name="Dong L."/>
            <person name="Sun H."/>
            <person name="Cao Y."/>
            <person name="Gao Q."/>
            <person name="Zheng S."/>
            <person name="Li Y."/>
            <person name="Yu Y."/>
            <person name="Du H."/>
            <person name="Qi M."/>
            <person name="Li Y."/>
            <person name="Yu H."/>
            <person name="Cui Y."/>
            <person name="Wang N."/>
            <person name="Chen C."/>
            <person name="Wu H."/>
            <person name="Zhao Y."/>
            <person name="Zhang J."/>
            <person name="Li Y."/>
            <person name="Zhou W."/>
            <person name="Zhang B."/>
            <person name="Hu W."/>
            <person name="Eijk M."/>
            <person name="Tang J."/>
            <person name="Witsenboer H."/>
            <person name="Zhao S."/>
            <person name="Li Z."/>
            <person name="Zhang A."/>
            <person name="Wang D."/>
            <person name="Liang C."/>
        </authorList>
    </citation>
    <scope>NUCLEOTIDE SEQUENCE [LARGE SCALE GENOMIC DNA]</scope>
    <source>
        <strain evidence="2">cv. G1812</strain>
    </source>
</reference>
<protein>
    <submittedName>
        <fullName evidence="2">Uncharacterized protein</fullName>
    </submittedName>
</protein>
<name>A0A8R7TIW0_TRIUA</name>
<organism evidence="2 3">
    <name type="scientific">Triticum urartu</name>
    <name type="common">Red wild einkorn</name>
    <name type="synonym">Crithodium urartu</name>
    <dbReference type="NCBI Taxonomy" id="4572"/>
    <lineage>
        <taxon>Eukaryota</taxon>
        <taxon>Viridiplantae</taxon>
        <taxon>Streptophyta</taxon>
        <taxon>Embryophyta</taxon>
        <taxon>Tracheophyta</taxon>
        <taxon>Spermatophyta</taxon>
        <taxon>Magnoliopsida</taxon>
        <taxon>Liliopsida</taxon>
        <taxon>Poales</taxon>
        <taxon>Poaceae</taxon>
        <taxon>BOP clade</taxon>
        <taxon>Pooideae</taxon>
        <taxon>Triticodae</taxon>
        <taxon>Triticeae</taxon>
        <taxon>Triticinae</taxon>
        <taxon>Triticum</taxon>
    </lineage>
</organism>
<dbReference type="Gramene" id="TuG1812G0200003436.01.T01">
    <property type="protein sequence ID" value="TuG1812G0200003436.01.T01.cds306141"/>
    <property type="gene ID" value="TuG1812G0200003436.01"/>
</dbReference>
<dbReference type="Proteomes" id="UP000015106">
    <property type="component" value="Chromosome 2"/>
</dbReference>